<evidence type="ECO:0000313" key="1">
    <source>
        <dbReference type="EMBL" id="CAA7599894.1"/>
    </source>
</evidence>
<gene>
    <name evidence="1" type="ORF">DEACI_0528</name>
    <name evidence="2" type="ORF">DEACI_3444</name>
</gene>
<dbReference type="EMBL" id="LR746496">
    <property type="protein sequence ID" value="CAA7599894.1"/>
    <property type="molecule type" value="Genomic_DNA"/>
</dbReference>
<reference evidence="2" key="1">
    <citation type="submission" date="2014-11" db="EMBL/GenBank/DDBJ databases">
        <authorList>
            <person name="Hornung B.V."/>
        </authorList>
    </citation>
    <scope>NUCLEOTIDE SEQUENCE</scope>
    <source>
        <strain evidence="2">INE</strain>
    </source>
</reference>
<evidence type="ECO:0000313" key="3">
    <source>
        <dbReference type="Proteomes" id="UP001071230"/>
    </source>
</evidence>
<dbReference type="Proteomes" id="UP000836597">
    <property type="component" value="Chromosome"/>
</dbReference>
<keyword evidence="3" id="KW-1185">Reference proteome</keyword>
<evidence type="ECO:0000313" key="2">
    <source>
        <dbReference type="EMBL" id="CEJ08962.1"/>
    </source>
</evidence>
<dbReference type="KEGG" id="aacx:DEACI_0528"/>
<name>A0A8S0WL91_9FIRM</name>
<accession>A0A8S0WL91</accession>
<organism evidence="1">
    <name type="scientific">Acididesulfobacillus acetoxydans</name>
    <dbReference type="NCBI Taxonomy" id="1561005"/>
    <lineage>
        <taxon>Bacteria</taxon>
        <taxon>Bacillati</taxon>
        <taxon>Bacillota</taxon>
        <taxon>Clostridia</taxon>
        <taxon>Eubacteriales</taxon>
        <taxon>Peptococcaceae</taxon>
        <taxon>Acididesulfobacillus</taxon>
    </lineage>
</organism>
<proteinExistence type="predicted"/>
<protein>
    <submittedName>
        <fullName evidence="1">Uncharacterized protein</fullName>
    </submittedName>
</protein>
<sequence>MRKRPPNEMEASDRLNRDRCKFPILRKITL</sequence>
<dbReference type="EMBL" id="CDGJ01000105">
    <property type="protein sequence ID" value="CEJ08962.1"/>
    <property type="molecule type" value="Genomic_DNA"/>
</dbReference>
<reference evidence="1" key="2">
    <citation type="submission" date="2020-01" db="EMBL/GenBank/DDBJ databases">
        <authorList>
            <person name="Hornung B."/>
        </authorList>
    </citation>
    <scope>NUCLEOTIDE SEQUENCE</scope>
    <source>
        <strain evidence="1">PacBioINE</strain>
    </source>
</reference>
<dbReference type="Proteomes" id="UP001071230">
    <property type="component" value="Unassembled WGS sequence"/>
</dbReference>
<dbReference type="AlphaFoldDB" id="A0A8S0WL91"/>